<dbReference type="Proteomes" id="UP000601223">
    <property type="component" value="Unassembled WGS sequence"/>
</dbReference>
<dbReference type="RefSeq" id="WP_203755185.1">
    <property type="nucleotide sequence ID" value="NZ_BONF01000046.1"/>
</dbReference>
<name>A0A8J3NLS6_9ACTN</name>
<gene>
    <name evidence="2" type="ORF">Cba03nite_67260</name>
</gene>
<dbReference type="AlphaFoldDB" id="A0A8J3NLS6"/>
<keyword evidence="1" id="KW-0732">Signal</keyword>
<dbReference type="InterPro" id="IPR006311">
    <property type="entry name" value="TAT_signal"/>
</dbReference>
<protein>
    <submittedName>
        <fullName evidence="2">Sugar ABC transporter substrate-binding protein</fullName>
    </submittedName>
</protein>
<sequence>MTSPRPIGRRRFLSGAVTAAAATAAGPALLAGCTSETAAPNTGANNANVTLPAYKPFAGVTPDFPGNADGLLDAFSGYPANPVKVFSAPPGKGGDVSAFVLTGSPVPPAADQNPFWQELNKRLGVNLKLTITPSADHATKFAALVAGDDLPDFIVPAMFTPAGQGAGIGNLPAWLAAKCQDLTEFLSGDAVLEYPHLANLPTAAWRQCVYNGGIYGLPVPRGVGGTLLFRRDDLFAQLKANPDPASFAEFKEVCKQVTDARASRWAATEGGLMFFVQQMLGVPNRWRYEGGKLTHACETEEFRRALGEVVQLVKDGYAHPDSAIANAPVKKWFNAGNIVLNPDRYTAWPQYYADNVAGPGFKISGMRPPKFDGGGFAGTWQSDPTNNFTAFKKADKGRIKDLLVIANWLATPFGTDEWLFRRFGMAGQHYAMSNGGPVQTQAGVTQTVLGIRYIVDAPDAIFVPGDAEATRASYEYQKSIIPSSVKDPTLGYFSDAWSRKRPALDNVINTYQGDVLAGRKPLSAWDDAVKEWRAAGGDEVRGQYEEQLGKA</sequence>
<dbReference type="PROSITE" id="PS51318">
    <property type="entry name" value="TAT"/>
    <property type="match status" value="1"/>
</dbReference>
<evidence type="ECO:0000256" key="1">
    <source>
        <dbReference type="SAM" id="SignalP"/>
    </source>
</evidence>
<accession>A0A8J3NLS6</accession>
<proteinExistence type="predicted"/>
<evidence type="ECO:0000313" key="2">
    <source>
        <dbReference type="EMBL" id="GIF85377.1"/>
    </source>
</evidence>
<dbReference type="EMBL" id="BONF01000046">
    <property type="protein sequence ID" value="GIF85377.1"/>
    <property type="molecule type" value="Genomic_DNA"/>
</dbReference>
<feature type="chain" id="PRO_5035292841" evidence="1">
    <location>
        <begin position="31"/>
        <end position="551"/>
    </location>
</feature>
<comment type="caution">
    <text evidence="2">The sequence shown here is derived from an EMBL/GenBank/DDBJ whole genome shotgun (WGS) entry which is preliminary data.</text>
</comment>
<reference evidence="2 3" key="1">
    <citation type="submission" date="2021-01" db="EMBL/GenBank/DDBJ databases">
        <title>Whole genome shotgun sequence of Catellatospora bangladeshensis NBRC 107357.</title>
        <authorList>
            <person name="Komaki H."/>
            <person name="Tamura T."/>
        </authorList>
    </citation>
    <scope>NUCLEOTIDE SEQUENCE [LARGE SCALE GENOMIC DNA]</scope>
    <source>
        <strain evidence="2 3">NBRC 107357</strain>
    </source>
</reference>
<evidence type="ECO:0000313" key="3">
    <source>
        <dbReference type="Proteomes" id="UP000601223"/>
    </source>
</evidence>
<dbReference type="PROSITE" id="PS51257">
    <property type="entry name" value="PROKAR_LIPOPROTEIN"/>
    <property type="match status" value="1"/>
</dbReference>
<dbReference type="Gene3D" id="3.40.190.10">
    <property type="entry name" value="Periplasmic binding protein-like II"/>
    <property type="match status" value="2"/>
</dbReference>
<dbReference type="SUPFAM" id="SSF53850">
    <property type="entry name" value="Periplasmic binding protein-like II"/>
    <property type="match status" value="1"/>
</dbReference>
<feature type="signal peptide" evidence="1">
    <location>
        <begin position="1"/>
        <end position="30"/>
    </location>
</feature>
<organism evidence="2 3">
    <name type="scientific">Catellatospora bangladeshensis</name>
    <dbReference type="NCBI Taxonomy" id="310355"/>
    <lineage>
        <taxon>Bacteria</taxon>
        <taxon>Bacillati</taxon>
        <taxon>Actinomycetota</taxon>
        <taxon>Actinomycetes</taxon>
        <taxon>Micromonosporales</taxon>
        <taxon>Micromonosporaceae</taxon>
        <taxon>Catellatospora</taxon>
    </lineage>
</organism>
<keyword evidence="3" id="KW-1185">Reference proteome</keyword>